<reference evidence="2" key="1">
    <citation type="submission" date="2018-02" db="EMBL/GenBank/DDBJ databases">
        <title>Rhizophora mucronata_Transcriptome.</title>
        <authorList>
            <person name="Meera S.P."/>
            <person name="Sreeshan A."/>
            <person name="Augustine A."/>
        </authorList>
    </citation>
    <scope>NUCLEOTIDE SEQUENCE</scope>
    <source>
        <tissue evidence="2">Leaf</tissue>
    </source>
</reference>
<organism evidence="2">
    <name type="scientific">Rhizophora mucronata</name>
    <name type="common">Asiatic mangrove</name>
    <dbReference type="NCBI Taxonomy" id="61149"/>
    <lineage>
        <taxon>Eukaryota</taxon>
        <taxon>Viridiplantae</taxon>
        <taxon>Streptophyta</taxon>
        <taxon>Embryophyta</taxon>
        <taxon>Tracheophyta</taxon>
        <taxon>Spermatophyta</taxon>
        <taxon>Magnoliopsida</taxon>
        <taxon>eudicotyledons</taxon>
        <taxon>Gunneridae</taxon>
        <taxon>Pentapetalae</taxon>
        <taxon>rosids</taxon>
        <taxon>fabids</taxon>
        <taxon>Malpighiales</taxon>
        <taxon>Rhizophoraceae</taxon>
        <taxon>Rhizophora</taxon>
    </lineage>
</organism>
<dbReference type="AlphaFoldDB" id="A0A2P2J618"/>
<accession>A0A2P2J618</accession>
<name>A0A2P2J618_RHIMU</name>
<evidence type="ECO:0000313" key="2">
    <source>
        <dbReference type="EMBL" id="MBW88905.1"/>
    </source>
</evidence>
<evidence type="ECO:0000256" key="1">
    <source>
        <dbReference type="SAM" id="MobiDB-lite"/>
    </source>
</evidence>
<dbReference type="EMBL" id="GGEC01008422">
    <property type="protein sequence ID" value="MBW88905.1"/>
    <property type="molecule type" value="Transcribed_RNA"/>
</dbReference>
<feature type="compositionally biased region" description="Low complexity" evidence="1">
    <location>
        <begin position="7"/>
        <end position="24"/>
    </location>
</feature>
<protein>
    <submittedName>
        <fullName evidence="2">Uncharacterized protein</fullName>
    </submittedName>
</protein>
<sequence length="54" mass="5619">MTNDNLARTSGRGSDSRRSSISSNAISVLTYRADSAEIASPGCLPLMTSSTNTP</sequence>
<proteinExistence type="predicted"/>
<feature type="region of interest" description="Disordered" evidence="1">
    <location>
        <begin position="1"/>
        <end position="24"/>
    </location>
</feature>